<evidence type="ECO:0000313" key="2">
    <source>
        <dbReference type="EMBL" id="QAY11548.1"/>
    </source>
</evidence>
<keyword evidence="3" id="KW-1185">Reference proteome</keyword>
<dbReference type="KEGG" id="vg:64764928"/>
<dbReference type="EMBL" id="MK359346">
    <property type="protein sequence ID" value="QAY11548.1"/>
    <property type="molecule type" value="Genomic_DNA"/>
</dbReference>
<sequence length="163" mass="18397">MPAHANAVRHKADWRSRTREWAIAELGGTCVRCSTTDELQFDHVDAKTKLFDISVAIRDCYSRDRIAVELTKCQLLCPPHHLDKTREFGDNTAGGHNKILDPQHGTAVMYGPPNKCRCDECRNWKKLYRAKLVDSLGRPRATEAHMDGRGHGKAEVDGFKSLQ</sequence>
<dbReference type="GeneID" id="64764928"/>
<protein>
    <recommendedName>
        <fullName evidence="4">HNH endonuclease</fullName>
    </recommendedName>
</protein>
<accession>A0A411CCF9</accession>
<dbReference type="Proteomes" id="UP000290471">
    <property type="component" value="Segment"/>
</dbReference>
<evidence type="ECO:0000256" key="1">
    <source>
        <dbReference type="SAM" id="MobiDB-lite"/>
    </source>
</evidence>
<feature type="region of interest" description="Disordered" evidence="1">
    <location>
        <begin position="142"/>
        <end position="163"/>
    </location>
</feature>
<name>A0A411CCF9_9CAUD</name>
<organism evidence="2 3">
    <name type="scientific">Mycobacterium phage NoodleTree</name>
    <dbReference type="NCBI Taxonomy" id="2502470"/>
    <lineage>
        <taxon>Viruses</taxon>
        <taxon>Duplodnaviria</taxon>
        <taxon>Heunggongvirae</taxon>
        <taxon>Uroviricota</taxon>
        <taxon>Caudoviricetes</taxon>
        <taxon>Ceeclamvirinae</taxon>
        <taxon>Bixzunavirus</taxon>
        <taxon>Bixzunavirus noodletree</taxon>
    </lineage>
</organism>
<gene>
    <name evidence="2" type="primary">178</name>
    <name evidence="2" type="ORF">SEA_NOODLETREE_178</name>
</gene>
<proteinExistence type="predicted"/>
<evidence type="ECO:0000313" key="3">
    <source>
        <dbReference type="Proteomes" id="UP000290471"/>
    </source>
</evidence>
<dbReference type="RefSeq" id="YP_010058027.1">
    <property type="nucleotide sequence ID" value="NC_054719.1"/>
</dbReference>
<reference evidence="2 3" key="1">
    <citation type="submission" date="2019-01" db="EMBL/GenBank/DDBJ databases">
        <authorList>
            <person name="Int-Hout B.M."/>
            <person name="Flores L.C."/>
            <person name="Neuner W.R."/>
            <person name="Sposito T."/>
            <person name="Hines S.L."/>
            <person name="Lawson J.N."/>
            <person name="Twichell C.M."/>
            <person name="Kirkpatrick B.L."/>
            <person name="Divens A.M."/>
            <person name="Fryberger R.B."/>
            <person name="Lauer M.J."/>
            <person name="Garlena R.A."/>
            <person name="Russell D.A."/>
            <person name="Pope W.H."/>
            <person name="Jacobs-Sera D."/>
            <person name="Hatfull G.F."/>
        </authorList>
    </citation>
    <scope>NUCLEOTIDE SEQUENCE [LARGE SCALE GENOMIC DNA]</scope>
</reference>
<evidence type="ECO:0008006" key="4">
    <source>
        <dbReference type="Google" id="ProtNLM"/>
    </source>
</evidence>